<accession>A0A7W7MCZ3</accession>
<comment type="caution">
    <text evidence="2">The sequence shown here is derived from an EMBL/GenBank/DDBJ whole genome shotgun (WGS) entry which is preliminary data.</text>
</comment>
<dbReference type="InterPro" id="IPR039422">
    <property type="entry name" value="MarR/SlyA-like"/>
</dbReference>
<dbReference type="InterPro" id="IPR036390">
    <property type="entry name" value="WH_DNA-bd_sf"/>
</dbReference>
<dbReference type="InterPro" id="IPR036388">
    <property type="entry name" value="WH-like_DNA-bd_sf"/>
</dbReference>
<dbReference type="Pfam" id="PF12802">
    <property type="entry name" value="MarR_2"/>
    <property type="match status" value="1"/>
</dbReference>
<dbReference type="PANTHER" id="PTHR33164:SF99">
    <property type="entry name" value="MARR FAMILY REGULATORY PROTEIN"/>
    <property type="match status" value="1"/>
</dbReference>
<dbReference type="EMBL" id="JACHNB010000001">
    <property type="protein sequence ID" value="MBB4745696.1"/>
    <property type="molecule type" value="Genomic_DNA"/>
</dbReference>
<proteinExistence type="predicted"/>
<dbReference type="GO" id="GO:0006950">
    <property type="term" value="P:response to stress"/>
    <property type="evidence" value="ECO:0007669"/>
    <property type="project" value="TreeGrafter"/>
</dbReference>
<dbReference type="InterPro" id="IPR000835">
    <property type="entry name" value="HTH_MarR-typ"/>
</dbReference>
<keyword evidence="3" id="KW-1185">Reference proteome</keyword>
<evidence type="ECO:0000313" key="2">
    <source>
        <dbReference type="EMBL" id="MBB4745696.1"/>
    </source>
</evidence>
<dbReference type="PANTHER" id="PTHR33164">
    <property type="entry name" value="TRANSCRIPTIONAL REGULATOR, MARR FAMILY"/>
    <property type="match status" value="1"/>
</dbReference>
<feature type="domain" description="HTH marR-type" evidence="1">
    <location>
        <begin position="5"/>
        <end position="139"/>
    </location>
</feature>
<dbReference type="Gene3D" id="1.10.10.10">
    <property type="entry name" value="Winged helix-like DNA-binding domain superfamily/Winged helix DNA-binding domain"/>
    <property type="match status" value="1"/>
</dbReference>
<dbReference type="RefSeq" id="WP_239176882.1">
    <property type="nucleotide sequence ID" value="NZ_BAABFG010000005.1"/>
</dbReference>
<dbReference type="PRINTS" id="PR00598">
    <property type="entry name" value="HTHMARR"/>
</dbReference>
<evidence type="ECO:0000313" key="3">
    <source>
        <dbReference type="Proteomes" id="UP000546162"/>
    </source>
</evidence>
<dbReference type="GO" id="GO:0003700">
    <property type="term" value="F:DNA-binding transcription factor activity"/>
    <property type="evidence" value="ECO:0007669"/>
    <property type="project" value="InterPro"/>
</dbReference>
<dbReference type="SMART" id="SM00347">
    <property type="entry name" value="HTH_MARR"/>
    <property type="match status" value="1"/>
</dbReference>
<protein>
    <submittedName>
        <fullName evidence="2">DNA-binding MarR family transcriptional regulator</fullName>
    </submittedName>
</protein>
<dbReference type="AlphaFoldDB" id="A0A7W7MCZ3"/>
<dbReference type="GO" id="GO:0003677">
    <property type="term" value="F:DNA binding"/>
    <property type="evidence" value="ECO:0007669"/>
    <property type="project" value="UniProtKB-KW"/>
</dbReference>
<organism evidence="2 3">
    <name type="scientific">Actinoplanes octamycinicus</name>
    <dbReference type="NCBI Taxonomy" id="135948"/>
    <lineage>
        <taxon>Bacteria</taxon>
        <taxon>Bacillati</taxon>
        <taxon>Actinomycetota</taxon>
        <taxon>Actinomycetes</taxon>
        <taxon>Micromonosporales</taxon>
        <taxon>Micromonosporaceae</taxon>
        <taxon>Actinoplanes</taxon>
    </lineage>
</organism>
<dbReference type="PROSITE" id="PS50995">
    <property type="entry name" value="HTH_MARR_2"/>
    <property type="match status" value="1"/>
</dbReference>
<evidence type="ECO:0000259" key="1">
    <source>
        <dbReference type="PROSITE" id="PS50995"/>
    </source>
</evidence>
<reference evidence="2 3" key="1">
    <citation type="submission" date="2020-08" db="EMBL/GenBank/DDBJ databases">
        <title>Sequencing the genomes of 1000 actinobacteria strains.</title>
        <authorList>
            <person name="Klenk H.-P."/>
        </authorList>
    </citation>
    <scope>NUCLEOTIDE SEQUENCE [LARGE SCALE GENOMIC DNA]</scope>
    <source>
        <strain evidence="2 3">DSM 45809</strain>
    </source>
</reference>
<name>A0A7W7MCZ3_9ACTN</name>
<gene>
    <name evidence="2" type="ORF">BJY16_009155</name>
</gene>
<keyword evidence="2" id="KW-0238">DNA-binding</keyword>
<sequence>MRRDLLDLPVLLLGAASALVDAIDAGVRARGFADLRPAHGFAFVRLAPDGATVVDLAEHLGVTKQAASQMADELVRKGYVARRPHPVDARARLLTLTERGWACTRAADAAAEEALRPWADAIGPEQLATIRAALSRLTVPGRIRPTW</sequence>
<dbReference type="Proteomes" id="UP000546162">
    <property type="component" value="Unassembled WGS sequence"/>
</dbReference>
<dbReference type="SUPFAM" id="SSF46785">
    <property type="entry name" value="Winged helix' DNA-binding domain"/>
    <property type="match status" value="1"/>
</dbReference>